<evidence type="ECO:0000256" key="7">
    <source>
        <dbReference type="SAM" id="MobiDB-lite"/>
    </source>
</evidence>
<evidence type="ECO:0000313" key="9">
    <source>
        <dbReference type="EMBL" id="KAI9196845.1"/>
    </source>
</evidence>
<comment type="caution">
    <text evidence="9">The sequence shown here is derived from an EMBL/GenBank/DDBJ whole genome shotgun (WGS) entry which is preliminary data.</text>
</comment>
<dbReference type="GO" id="GO:0005634">
    <property type="term" value="C:nucleus"/>
    <property type="evidence" value="ECO:0007669"/>
    <property type="project" value="UniProtKB-SubCell"/>
</dbReference>
<reference evidence="9" key="2">
    <citation type="submission" date="2023-02" db="EMBL/GenBank/DDBJ databases">
        <authorList>
            <person name="Swenson N.G."/>
            <person name="Wegrzyn J.L."/>
            <person name="Mcevoy S.L."/>
        </authorList>
    </citation>
    <scope>NUCLEOTIDE SEQUENCE</scope>
    <source>
        <strain evidence="9">91603</strain>
        <tissue evidence="9">Leaf</tissue>
    </source>
</reference>
<dbReference type="InterPro" id="IPR031052">
    <property type="entry name" value="FHY3/FAR1"/>
</dbReference>
<dbReference type="InterPro" id="IPR018289">
    <property type="entry name" value="MULE_transposase_dom"/>
</dbReference>
<evidence type="ECO:0000256" key="6">
    <source>
        <dbReference type="RuleBase" id="RU367018"/>
    </source>
</evidence>
<proteinExistence type="inferred from homology"/>
<dbReference type="Proteomes" id="UP001064489">
    <property type="component" value="Chromosome 1"/>
</dbReference>
<evidence type="ECO:0000256" key="2">
    <source>
        <dbReference type="ARBA" id="ARBA00022723"/>
    </source>
</evidence>
<evidence type="ECO:0000313" key="10">
    <source>
        <dbReference type="Proteomes" id="UP001064489"/>
    </source>
</evidence>
<dbReference type="EMBL" id="JAJSOW010000003">
    <property type="protein sequence ID" value="KAI9196845.1"/>
    <property type="molecule type" value="Genomic_DNA"/>
</dbReference>
<dbReference type="Pfam" id="PF03101">
    <property type="entry name" value="FAR1"/>
    <property type="match status" value="2"/>
</dbReference>
<comment type="subcellular location">
    <subcellularLocation>
        <location evidence="6">Nucleus</location>
    </subcellularLocation>
</comment>
<keyword evidence="2 6" id="KW-0479">Metal-binding</keyword>
<dbReference type="Pfam" id="PF10551">
    <property type="entry name" value="MULE"/>
    <property type="match status" value="1"/>
</dbReference>
<feature type="domain" description="SWIM-type" evidence="8">
    <location>
        <begin position="762"/>
        <end position="796"/>
    </location>
</feature>
<organism evidence="9 10">
    <name type="scientific">Acer negundo</name>
    <name type="common">Box elder</name>
    <dbReference type="NCBI Taxonomy" id="4023"/>
    <lineage>
        <taxon>Eukaryota</taxon>
        <taxon>Viridiplantae</taxon>
        <taxon>Streptophyta</taxon>
        <taxon>Embryophyta</taxon>
        <taxon>Tracheophyta</taxon>
        <taxon>Spermatophyta</taxon>
        <taxon>Magnoliopsida</taxon>
        <taxon>eudicotyledons</taxon>
        <taxon>Gunneridae</taxon>
        <taxon>Pentapetalae</taxon>
        <taxon>rosids</taxon>
        <taxon>malvids</taxon>
        <taxon>Sapindales</taxon>
        <taxon>Sapindaceae</taxon>
        <taxon>Hippocastanoideae</taxon>
        <taxon>Acereae</taxon>
        <taxon>Acer</taxon>
    </lineage>
</organism>
<comment type="function">
    <text evidence="6">Putative transcription activator involved in regulating light control of development.</text>
</comment>
<dbReference type="GO" id="GO:0008270">
    <property type="term" value="F:zinc ion binding"/>
    <property type="evidence" value="ECO:0007669"/>
    <property type="project" value="UniProtKB-UniRule"/>
</dbReference>
<protein>
    <recommendedName>
        <fullName evidence="6">Protein FAR1-RELATED SEQUENCE</fullName>
    </recommendedName>
</protein>
<evidence type="ECO:0000256" key="1">
    <source>
        <dbReference type="ARBA" id="ARBA00005889"/>
    </source>
</evidence>
<sequence length="876" mass="99794">MGSRVDIAEMEVDGGLEVSKGFKETSDGPSVVDRTNFTQIIDDGPSLVVKDKVGIMVGPKAESKRLADVRDEQIGRPTPEDRKEMGLGSGSTQFPGMQSLATDLNTEVCGNTMIMKAFPLGMLRVANNVNIEDDRESTVEPHAGLEFDSADDARDFYSQYATRMGFKTRTGQLYRSRTDGSVSSRRFVCSKEGFQLNSRTGCPAFIRVQKRDSGKWVLDQIQKDHNHELGSADDNGSGSPIVQQSKIAVTRRSVNLLQRSKFKSFAGLDDGRPCPSGVINFKRLKKAGDGGESFAEPSVGLEFNSANEAYLFYQTYAENKGFRIRIGQLFRSKNDGSVTSRRFVCSKEGFQHPSRVGCGAFMRIKRQEFGSWVVDRLLKEHNHDLEAQDGINRKISTASRIFIDDETDGLDSVDLAEVNNGSILKRSKENNIGSEWYRVLFEYFQIKQAEDTGFFHSVDVDNGRCMSIFWADGRSRFQCSQFGDAIVIDTSYKKSNYLVPFATFVGINHHKQPVLLGCALLANDSKESFTWLFQTWLKAMSGRRPKSIIADQDMAIRQAIAHVFPRTHHRFSMWQIKAKELEILRSMPSEFRYDYEKCVYQSQTNVEFNSMWSALINKHCLKENVWLKEMYEKRESWVPLYLRGAFFAGIPLGESVESFFGTTLTAQTSLGEFVSRYNQGLERRREEESKADYNTFNMQAFLQTKEPIEEQCRRLYTITIFKIFQDELMQSYNYAGIKTYEEETIVRYLVRKCGNGNENEKHAVTFSAVSVSCSCQMFEFEGMLCRHILKVFNLLDIKEIPPQYLLHRWTRNAVYGIVREVEPGVSSQELKALMVWSLRETACKYIESGTTTLEKYKLAFEIMREGGNKLSWQRPS</sequence>
<keyword evidence="3 5" id="KW-0863">Zinc-finger</keyword>
<feature type="region of interest" description="Disordered" evidence="7">
    <location>
        <begin position="72"/>
        <end position="96"/>
    </location>
</feature>
<comment type="similarity">
    <text evidence="1 6">Belongs to the FHY3/FAR1 family.</text>
</comment>
<dbReference type="SMART" id="SM00575">
    <property type="entry name" value="ZnF_PMZ"/>
    <property type="match status" value="1"/>
</dbReference>
<dbReference type="GO" id="GO:0006355">
    <property type="term" value="P:regulation of DNA-templated transcription"/>
    <property type="evidence" value="ECO:0007669"/>
    <property type="project" value="UniProtKB-UniRule"/>
</dbReference>
<keyword evidence="4 6" id="KW-0862">Zinc</keyword>
<gene>
    <name evidence="9" type="ORF">LWI28_027508</name>
</gene>
<dbReference type="InterPro" id="IPR007527">
    <property type="entry name" value="Znf_SWIM"/>
</dbReference>
<dbReference type="InterPro" id="IPR004330">
    <property type="entry name" value="FAR1_DNA_bnd_dom"/>
</dbReference>
<feature type="compositionally biased region" description="Basic and acidic residues" evidence="7">
    <location>
        <begin position="72"/>
        <end position="85"/>
    </location>
</feature>
<evidence type="ECO:0000256" key="3">
    <source>
        <dbReference type="ARBA" id="ARBA00022771"/>
    </source>
</evidence>
<accession>A0AAD5JES1</accession>
<evidence type="ECO:0000256" key="4">
    <source>
        <dbReference type="ARBA" id="ARBA00022833"/>
    </source>
</evidence>
<keyword evidence="6" id="KW-0539">Nucleus</keyword>
<dbReference type="PANTHER" id="PTHR31669">
    <property type="entry name" value="PROTEIN FAR1-RELATED SEQUENCE 10-RELATED"/>
    <property type="match status" value="1"/>
</dbReference>
<dbReference type="InterPro" id="IPR006564">
    <property type="entry name" value="Znf_PMZ"/>
</dbReference>
<dbReference type="PROSITE" id="PS50966">
    <property type="entry name" value="ZF_SWIM"/>
    <property type="match status" value="1"/>
</dbReference>
<reference evidence="9" key="1">
    <citation type="journal article" date="2022" name="Plant J.">
        <title>Strategies of tolerance reflected in two North American maple genomes.</title>
        <authorList>
            <person name="McEvoy S.L."/>
            <person name="Sezen U.U."/>
            <person name="Trouern-Trend A."/>
            <person name="McMahon S.M."/>
            <person name="Schaberg P.G."/>
            <person name="Yang J."/>
            <person name="Wegrzyn J.L."/>
            <person name="Swenson N.G."/>
        </authorList>
    </citation>
    <scope>NUCLEOTIDE SEQUENCE</scope>
    <source>
        <strain evidence="9">91603</strain>
    </source>
</reference>
<dbReference type="AlphaFoldDB" id="A0AAD5JES1"/>
<evidence type="ECO:0000259" key="8">
    <source>
        <dbReference type="PROSITE" id="PS50966"/>
    </source>
</evidence>
<keyword evidence="10" id="KW-1185">Reference proteome</keyword>
<evidence type="ECO:0000256" key="5">
    <source>
        <dbReference type="PROSITE-ProRule" id="PRU00325"/>
    </source>
</evidence>
<dbReference type="PANTHER" id="PTHR31669:SF149">
    <property type="entry name" value="PROTEIN FAR1-RELATED SEQUENCE 12-RELATED"/>
    <property type="match status" value="1"/>
</dbReference>
<name>A0AAD5JES1_ACENE</name>
<dbReference type="Pfam" id="PF04434">
    <property type="entry name" value="SWIM"/>
    <property type="match status" value="1"/>
</dbReference>